<reference evidence="8" key="1">
    <citation type="journal article" date="2021" name="Open Biol.">
        <title>Shared evolutionary footprints suggest mitochondrial oxidative damage underlies multiple complex I losses in fungi.</title>
        <authorList>
            <person name="Schikora-Tamarit M.A."/>
            <person name="Marcet-Houben M."/>
            <person name="Nosek J."/>
            <person name="Gabaldon T."/>
        </authorList>
    </citation>
    <scope>NUCLEOTIDE SEQUENCE</scope>
    <source>
        <strain evidence="8">CBS6075</strain>
    </source>
</reference>
<dbReference type="GO" id="GO:0006974">
    <property type="term" value="P:DNA damage response"/>
    <property type="evidence" value="ECO:0007669"/>
    <property type="project" value="TreeGrafter"/>
</dbReference>
<feature type="region of interest" description="Disordered" evidence="6">
    <location>
        <begin position="243"/>
        <end position="341"/>
    </location>
</feature>
<dbReference type="PANTHER" id="PTHR46172:SF1">
    <property type="entry name" value="DNA POLYMERASE EPSILON SUBUNIT 3"/>
    <property type="match status" value="1"/>
</dbReference>
<evidence type="ECO:0000256" key="6">
    <source>
        <dbReference type="SAM" id="MobiDB-lite"/>
    </source>
</evidence>
<dbReference type="GO" id="GO:0008623">
    <property type="term" value="C:CHRAC"/>
    <property type="evidence" value="ECO:0007669"/>
    <property type="project" value="TreeGrafter"/>
</dbReference>
<organism evidence="8 9">
    <name type="scientific">Ogataea philodendri</name>
    <dbReference type="NCBI Taxonomy" id="1378263"/>
    <lineage>
        <taxon>Eukaryota</taxon>
        <taxon>Fungi</taxon>
        <taxon>Dikarya</taxon>
        <taxon>Ascomycota</taxon>
        <taxon>Saccharomycotina</taxon>
        <taxon>Pichiomycetes</taxon>
        <taxon>Pichiales</taxon>
        <taxon>Pichiaceae</taxon>
        <taxon>Ogataea</taxon>
    </lineage>
</organism>
<feature type="compositionally biased region" description="Acidic residues" evidence="6">
    <location>
        <begin position="250"/>
        <end position="263"/>
    </location>
</feature>
<dbReference type="Gene3D" id="1.10.20.10">
    <property type="entry name" value="Histone, subunit A"/>
    <property type="match status" value="1"/>
</dbReference>
<dbReference type="AlphaFoldDB" id="A0A9P8PBW9"/>
<feature type="domain" description="Transcription factor CBF/NF-Y/archaeal histone" evidence="7">
    <location>
        <begin position="150"/>
        <end position="215"/>
    </location>
</feature>
<protein>
    <recommendedName>
        <fullName evidence="4">DNA polymerase epsilon subunit D</fullName>
    </recommendedName>
    <alternativeName>
        <fullName evidence="5">DNA polymerase II subunit D</fullName>
    </alternativeName>
</protein>
<keyword evidence="2" id="KW-0235">DNA replication</keyword>
<dbReference type="EMBL" id="JAEUBE010000158">
    <property type="protein sequence ID" value="KAH3668472.1"/>
    <property type="molecule type" value="Genomic_DNA"/>
</dbReference>
<comment type="caution">
    <text evidence="8">The sequence shown here is derived from an EMBL/GenBank/DDBJ whole genome shotgun (WGS) entry which is preliminary data.</text>
</comment>
<evidence type="ECO:0000313" key="8">
    <source>
        <dbReference type="EMBL" id="KAH3668472.1"/>
    </source>
</evidence>
<keyword evidence="3" id="KW-0539">Nucleus</keyword>
<proteinExistence type="predicted"/>
<evidence type="ECO:0000256" key="5">
    <source>
        <dbReference type="ARBA" id="ARBA00042096"/>
    </source>
</evidence>
<feature type="compositionally biased region" description="Acidic residues" evidence="6">
    <location>
        <begin position="293"/>
        <end position="313"/>
    </location>
</feature>
<dbReference type="OrthoDB" id="1707486at2759"/>
<evidence type="ECO:0000259" key="7">
    <source>
        <dbReference type="Pfam" id="PF00808"/>
    </source>
</evidence>
<dbReference type="GO" id="GO:0006272">
    <property type="term" value="P:leading strand elongation"/>
    <property type="evidence" value="ECO:0007669"/>
    <property type="project" value="TreeGrafter"/>
</dbReference>
<dbReference type="Pfam" id="PF00808">
    <property type="entry name" value="CBFD_NFYB_HMF"/>
    <property type="match status" value="1"/>
</dbReference>
<feature type="compositionally biased region" description="Acidic residues" evidence="6">
    <location>
        <begin position="331"/>
        <end position="341"/>
    </location>
</feature>
<name>A0A9P8PBW9_9ASCO</name>
<evidence type="ECO:0000256" key="4">
    <source>
        <dbReference type="ARBA" id="ARBA00039775"/>
    </source>
</evidence>
<dbReference type="InterPro" id="IPR003958">
    <property type="entry name" value="CBFA_NFYB_domain"/>
</dbReference>
<evidence type="ECO:0000313" key="9">
    <source>
        <dbReference type="Proteomes" id="UP000769157"/>
    </source>
</evidence>
<dbReference type="SUPFAM" id="SSF47113">
    <property type="entry name" value="Histone-fold"/>
    <property type="match status" value="1"/>
</dbReference>
<evidence type="ECO:0000256" key="3">
    <source>
        <dbReference type="ARBA" id="ARBA00023242"/>
    </source>
</evidence>
<evidence type="ECO:0000256" key="2">
    <source>
        <dbReference type="ARBA" id="ARBA00022705"/>
    </source>
</evidence>
<gene>
    <name evidence="8" type="ORF">OGAPHI_002226</name>
</gene>
<dbReference type="Proteomes" id="UP000769157">
    <property type="component" value="Unassembled WGS sequence"/>
</dbReference>
<keyword evidence="9" id="KW-1185">Reference proteome</keyword>
<reference evidence="8" key="2">
    <citation type="submission" date="2021-01" db="EMBL/GenBank/DDBJ databases">
        <authorList>
            <person name="Schikora-Tamarit M.A."/>
        </authorList>
    </citation>
    <scope>NUCLEOTIDE SEQUENCE</scope>
    <source>
        <strain evidence="8">CBS6075</strain>
    </source>
</reference>
<dbReference type="PANTHER" id="PTHR46172">
    <property type="entry name" value="DNA POLYMERASE EPSILON SUBUNIT 3"/>
    <property type="match status" value="1"/>
</dbReference>
<comment type="subcellular location">
    <subcellularLocation>
        <location evidence="1">Nucleus</location>
    </subcellularLocation>
</comment>
<dbReference type="InterPro" id="IPR051377">
    <property type="entry name" value="DNA_Pol-Epsilon_Subunit"/>
</dbReference>
<dbReference type="GeneID" id="70234193"/>
<dbReference type="CDD" id="cd22928">
    <property type="entry name" value="HFD_POLE3_DPB4"/>
    <property type="match status" value="1"/>
</dbReference>
<dbReference type="InterPro" id="IPR009072">
    <property type="entry name" value="Histone-fold"/>
</dbReference>
<dbReference type="RefSeq" id="XP_046062886.1">
    <property type="nucleotide sequence ID" value="XM_046203073.1"/>
</dbReference>
<sequence length="341" mass="38386">MVFAKTGSISIQDESCEKYPFHPTRQLESALTPAIRNLSSTATCWIRILLARNGFTRGAGRFTRQLFKDLNVTETSCVSIVAECGFFASFFTHFKMEKIYSILPEWDDFVDKFGRDASTGVDIKGSKKDTEESNFETAADNEKVSIDSMLFPKATVHKVSKQILSQSETSMILAKDSQTVIQRGSVLFVNYVYHHAKQVAKDQGRKVVNANDILAGLERAQFGSFVPVLNEELEKFNLRKENKKKKKDELEEPEEAAETNDDDGEHKRAKVDATQPVEPAPVPVSAPERENETTDDVVEIEDDTEEEQPEEPELPAVNAIQNIQQEMKELEGEEPETENET</sequence>
<dbReference type="GO" id="GO:0031490">
    <property type="term" value="F:chromatin DNA binding"/>
    <property type="evidence" value="ECO:0007669"/>
    <property type="project" value="TreeGrafter"/>
</dbReference>
<dbReference type="GO" id="GO:0008622">
    <property type="term" value="C:epsilon DNA polymerase complex"/>
    <property type="evidence" value="ECO:0007669"/>
    <property type="project" value="TreeGrafter"/>
</dbReference>
<evidence type="ECO:0000256" key="1">
    <source>
        <dbReference type="ARBA" id="ARBA00004123"/>
    </source>
</evidence>
<dbReference type="GO" id="GO:0031507">
    <property type="term" value="P:heterochromatin formation"/>
    <property type="evidence" value="ECO:0007669"/>
    <property type="project" value="TreeGrafter"/>
</dbReference>
<accession>A0A9P8PBW9</accession>
<dbReference type="GO" id="GO:0046982">
    <property type="term" value="F:protein heterodimerization activity"/>
    <property type="evidence" value="ECO:0007669"/>
    <property type="project" value="InterPro"/>
</dbReference>